<dbReference type="Proteomes" id="UP000265520">
    <property type="component" value="Unassembled WGS sequence"/>
</dbReference>
<feature type="non-terminal residue" evidence="2">
    <location>
        <position position="175"/>
    </location>
</feature>
<proteinExistence type="predicted"/>
<organism evidence="2 3">
    <name type="scientific">Trifolium medium</name>
    <dbReference type="NCBI Taxonomy" id="97028"/>
    <lineage>
        <taxon>Eukaryota</taxon>
        <taxon>Viridiplantae</taxon>
        <taxon>Streptophyta</taxon>
        <taxon>Embryophyta</taxon>
        <taxon>Tracheophyta</taxon>
        <taxon>Spermatophyta</taxon>
        <taxon>Magnoliopsida</taxon>
        <taxon>eudicotyledons</taxon>
        <taxon>Gunneridae</taxon>
        <taxon>Pentapetalae</taxon>
        <taxon>rosids</taxon>
        <taxon>fabids</taxon>
        <taxon>Fabales</taxon>
        <taxon>Fabaceae</taxon>
        <taxon>Papilionoideae</taxon>
        <taxon>50 kb inversion clade</taxon>
        <taxon>NPAAA clade</taxon>
        <taxon>Hologalegina</taxon>
        <taxon>IRL clade</taxon>
        <taxon>Trifolieae</taxon>
        <taxon>Trifolium</taxon>
    </lineage>
</organism>
<evidence type="ECO:0000256" key="1">
    <source>
        <dbReference type="SAM" id="MobiDB-lite"/>
    </source>
</evidence>
<name>A0A392PW07_9FABA</name>
<sequence length="175" mass="19945">MKLTPERSDDVATFYAEDNMQMSVNVLEQFGNYMMMGENSYGTPVQFLPTSDLNIHKMVVRDTCEEGMLRLSEKTCNVADPEECIGFSLNELEASTTKGSEAETYFDQTTVGDVMETYNRKESMEVTAKGSEAETYFDQTTHGDVMETYNRKESMQVDKMEKENNQEDKDCTSDQ</sequence>
<accession>A0A392PW07</accession>
<dbReference type="EMBL" id="LXQA010100191">
    <property type="protein sequence ID" value="MCI16293.1"/>
    <property type="molecule type" value="Genomic_DNA"/>
</dbReference>
<reference evidence="2 3" key="1">
    <citation type="journal article" date="2018" name="Front. Plant Sci.">
        <title>Red Clover (Trifolium pratense) and Zigzag Clover (T. medium) - A Picture of Genomic Similarities and Differences.</title>
        <authorList>
            <person name="Dluhosova J."/>
            <person name="Istvanek J."/>
            <person name="Nedelnik J."/>
            <person name="Repkova J."/>
        </authorList>
    </citation>
    <scope>NUCLEOTIDE SEQUENCE [LARGE SCALE GENOMIC DNA]</scope>
    <source>
        <strain evidence="3">cv. 10/8</strain>
        <tissue evidence="2">Leaf</tissue>
    </source>
</reference>
<comment type="caution">
    <text evidence="2">The sequence shown here is derived from an EMBL/GenBank/DDBJ whole genome shotgun (WGS) entry which is preliminary data.</text>
</comment>
<feature type="region of interest" description="Disordered" evidence="1">
    <location>
        <begin position="138"/>
        <end position="175"/>
    </location>
</feature>
<evidence type="ECO:0000313" key="3">
    <source>
        <dbReference type="Proteomes" id="UP000265520"/>
    </source>
</evidence>
<feature type="compositionally biased region" description="Basic and acidic residues" evidence="1">
    <location>
        <begin position="149"/>
        <end position="175"/>
    </location>
</feature>
<evidence type="ECO:0000313" key="2">
    <source>
        <dbReference type="EMBL" id="MCI16293.1"/>
    </source>
</evidence>
<dbReference type="AlphaFoldDB" id="A0A392PW07"/>
<keyword evidence="3" id="KW-1185">Reference proteome</keyword>
<protein>
    <submittedName>
        <fullName evidence="2">Nestin-like</fullName>
    </submittedName>
</protein>